<reference evidence="2 3" key="1">
    <citation type="submission" date="2014-04" db="EMBL/GenBank/DDBJ databases">
        <authorList>
            <consortium name="DOE Joint Genome Institute"/>
            <person name="Kuo A."/>
            <person name="Kohler A."/>
            <person name="Nagy L.G."/>
            <person name="Floudas D."/>
            <person name="Copeland A."/>
            <person name="Barry K.W."/>
            <person name="Cichocki N."/>
            <person name="Veneault-Fourrey C."/>
            <person name="LaButti K."/>
            <person name="Lindquist E.A."/>
            <person name="Lipzen A."/>
            <person name="Lundell T."/>
            <person name="Morin E."/>
            <person name="Murat C."/>
            <person name="Sun H."/>
            <person name="Tunlid A."/>
            <person name="Henrissat B."/>
            <person name="Grigoriev I.V."/>
            <person name="Hibbett D.S."/>
            <person name="Martin F."/>
            <person name="Nordberg H.P."/>
            <person name="Cantor M.N."/>
            <person name="Hua S.X."/>
        </authorList>
    </citation>
    <scope>NUCLEOTIDE SEQUENCE [LARGE SCALE GENOMIC DNA]</scope>
    <source>
        <strain evidence="2 3">LaAM-08-1</strain>
    </source>
</reference>
<accession>A0A0C9X6K7</accession>
<evidence type="ECO:0000313" key="2">
    <source>
        <dbReference type="EMBL" id="KIJ92037.1"/>
    </source>
</evidence>
<dbReference type="EMBL" id="KN838945">
    <property type="protein sequence ID" value="KIJ92037.1"/>
    <property type="molecule type" value="Genomic_DNA"/>
</dbReference>
<sequence>MGDAYCINAMRVLCSAIPTLYPSTDPDVDPEGGFHVARGEPDEYIIYDEEFSQPLRIDKSVITNTHFDLAKWYQTRRYPKIQFNKEDVNLDLSSLDFLNSCDELCSEEFNNSESDSDDPPDLQSVSDSDWDSSDVPDLVSVTDSDAGVDDSTSISSNVPTESDWDEHTYNPIGDVLGEAVARILEASEPYPGDTDSSQHLHIRFEVVRIGDEQYQVHDRHQETLTYLATHTLRQPGFFPGRWYAEHCSTRAGISSLRWRDNVPHLTMRNVLE</sequence>
<dbReference type="HOGENOM" id="CLU_1023312_0_0_1"/>
<proteinExistence type="predicted"/>
<gene>
    <name evidence="2" type="ORF">K443DRAFT_114213</name>
</gene>
<organism evidence="2 3">
    <name type="scientific">Laccaria amethystina LaAM-08-1</name>
    <dbReference type="NCBI Taxonomy" id="1095629"/>
    <lineage>
        <taxon>Eukaryota</taxon>
        <taxon>Fungi</taxon>
        <taxon>Dikarya</taxon>
        <taxon>Basidiomycota</taxon>
        <taxon>Agaricomycotina</taxon>
        <taxon>Agaricomycetes</taxon>
        <taxon>Agaricomycetidae</taxon>
        <taxon>Agaricales</taxon>
        <taxon>Agaricineae</taxon>
        <taxon>Hydnangiaceae</taxon>
        <taxon>Laccaria</taxon>
    </lineage>
</organism>
<feature type="compositionally biased region" description="Low complexity" evidence="1">
    <location>
        <begin position="135"/>
        <end position="145"/>
    </location>
</feature>
<feature type="region of interest" description="Disordered" evidence="1">
    <location>
        <begin position="108"/>
        <end position="167"/>
    </location>
</feature>
<feature type="compositionally biased region" description="Polar residues" evidence="1">
    <location>
        <begin position="150"/>
        <end position="160"/>
    </location>
</feature>
<name>A0A0C9X6K7_9AGAR</name>
<protein>
    <submittedName>
        <fullName evidence="2">Uncharacterized protein</fullName>
    </submittedName>
</protein>
<evidence type="ECO:0000313" key="3">
    <source>
        <dbReference type="Proteomes" id="UP000054477"/>
    </source>
</evidence>
<keyword evidence="3" id="KW-1185">Reference proteome</keyword>
<dbReference type="OrthoDB" id="3205788at2759"/>
<dbReference type="AlphaFoldDB" id="A0A0C9X6K7"/>
<dbReference type="Proteomes" id="UP000054477">
    <property type="component" value="Unassembled WGS sequence"/>
</dbReference>
<reference evidence="3" key="2">
    <citation type="submission" date="2015-01" db="EMBL/GenBank/DDBJ databases">
        <title>Evolutionary Origins and Diversification of the Mycorrhizal Mutualists.</title>
        <authorList>
            <consortium name="DOE Joint Genome Institute"/>
            <consortium name="Mycorrhizal Genomics Consortium"/>
            <person name="Kohler A."/>
            <person name="Kuo A."/>
            <person name="Nagy L.G."/>
            <person name="Floudas D."/>
            <person name="Copeland A."/>
            <person name="Barry K.W."/>
            <person name="Cichocki N."/>
            <person name="Veneault-Fourrey C."/>
            <person name="LaButti K."/>
            <person name="Lindquist E.A."/>
            <person name="Lipzen A."/>
            <person name="Lundell T."/>
            <person name="Morin E."/>
            <person name="Murat C."/>
            <person name="Riley R."/>
            <person name="Ohm R."/>
            <person name="Sun H."/>
            <person name="Tunlid A."/>
            <person name="Henrissat B."/>
            <person name="Grigoriev I.V."/>
            <person name="Hibbett D.S."/>
            <person name="Martin F."/>
        </authorList>
    </citation>
    <scope>NUCLEOTIDE SEQUENCE [LARGE SCALE GENOMIC DNA]</scope>
    <source>
        <strain evidence="3">LaAM-08-1</strain>
    </source>
</reference>
<evidence type="ECO:0000256" key="1">
    <source>
        <dbReference type="SAM" id="MobiDB-lite"/>
    </source>
</evidence>